<feature type="domain" description="SLH" evidence="2">
    <location>
        <begin position="144"/>
        <end position="208"/>
    </location>
</feature>
<dbReference type="InterPro" id="IPR051465">
    <property type="entry name" value="Cell_Envelope_Struct_Comp"/>
</dbReference>
<organism evidence="3 4">
    <name type="scientific">Symplocastrum torsivum CPER-KK1</name>
    <dbReference type="NCBI Taxonomy" id="450513"/>
    <lineage>
        <taxon>Bacteria</taxon>
        <taxon>Bacillati</taxon>
        <taxon>Cyanobacteriota</taxon>
        <taxon>Cyanophyceae</taxon>
        <taxon>Oscillatoriophycideae</taxon>
        <taxon>Oscillatoriales</taxon>
        <taxon>Microcoleaceae</taxon>
        <taxon>Symplocastrum</taxon>
    </lineage>
</organism>
<dbReference type="AlphaFoldDB" id="A0A951PIY0"/>
<dbReference type="Pfam" id="PF00395">
    <property type="entry name" value="SLH"/>
    <property type="match status" value="3"/>
</dbReference>
<evidence type="ECO:0000256" key="1">
    <source>
        <dbReference type="SAM" id="SignalP"/>
    </source>
</evidence>
<dbReference type="PANTHER" id="PTHR43308">
    <property type="entry name" value="OUTER MEMBRANE PROTEIN ALPHA-RELATED"/>
    <property type="match status" value="1"/>
</dbReference>
<keyword evidence="1" id="KW-0732">Signal</keyword>
<proteinExistence type="predicted"/>
<feature type="chain" id="PRO_5037590764" evidence="1">
    <location>
        <begin position="22"/>
        <end position="217"/>
    </location>
</feature>
<evidence type="ECO:0000259" key="2">
    <source>
        <dbReference type="PROSITE" id="PS51272"/>
    </source>
</evidence>
<dbReference type="InterPro" id="IPR001119">
    <property type="entry name" value="SLH_dom"/>
</dbReference>
<dbReference type="Proteomes" id="UP000753908">
    <property type="component" value="Unassembled WGS sequence"/>
</dbReference>
<dbReference type="PROSITE" id="PS51272">
    <property type="entry name" value="SLH"/>
    <property type="match status" value="3"/>
</dbReference>
<evidence type="ECO:0000313" key="4">
    <source>
        <dbReference type="Proteomes" id="UP000753908"/>
    </source>
</evidence>
<reference evidence="3" key="1">
    <citation type="submission" date="2021-05" db="EMBL/GenBank/DDBJ databases">
        <authorList>
            <person name="Pietrasiak N."/>
            <person name="Ward R."/>
            <person name="Stajich J.E."/>
            <person name="Kurbessoian T."/>
        </authorList>
    </citation>
    <scope>NUCLEOTIDE SEQUENCE</scope>
    <source>
        <strain evidence="3">CPER-KK1</strain>
    </source>
</reference>
<feature type="signal peptide" evidence="1">
    <location>
        <begin position="1"/>
        <end position="21"/>
    </location>
</feature>
<evidence type="ECO:0000313" key="3">
    <source>
        <dbReference type="EMBL" id="MBW4544805.1"/>
    </source>
</evidence>
<dbReference type="EMBL" id="JAHHIF010000011">
    <property type="protein sequence ID" value="MBW4544805.1"/>
    <property type="molecule type" value="Genomic_DNA"/>
</dbReference>
<feature type="domain" description="SLH" evidence="2">
    <location>
        <begin position="13"/>
        <end position="76"/>
    </location>
</feature>
<accession>A0A951PIY0</accession>
<feature type="domain" description="SLH" evidence="2">
    <location>
        <begin position="77"/>
        <end position="140"/>
    </location>
</feature>
<comment type="caution">
    <text evidence="3">The sequence shown here is derived from an EMBL/GenBank/DDBJ whole genome shotgun (WGS) entry which is preliminary data.</text>
</comment>
<dbReference type="PANTHER" id="PTHR43308:SF5">
    <property type="entry name" value="S-LAYER PROTEIN _ PEPTIDOGLYCAN ENDO-BETA-N-ACETYLGLUCOSAMINIDASE"/>
    <property type="match status" value="1"/>
</dbReference>
<sequence length="217" mass="24414">MRRIVGILPLVFLLQGIPVVAQETAPLDPIEQVVAAQLMSPYPDGNFRPERILNRAELASILVKTFELDKRASRNNTGVPLQDVPPSHWAYNDIQLVLKNNVMTGYREGRFFPNQRVTRAEAFSILAQAYGVFQFPEESVTDLLSRHPDSEKIPAWARKSIATALYEGFVNVDPTTNQINPLEPMTRGDMAYALSKYLERQESAAPIPWQVEEPAPL</sequence>
<reference evidence="3" key="2">
    <citation type="journal article" date="2022" name="Microbiol. Resour. Announc.">
        <title>Metagenome Sequencing to Explore Phylogenomics of Terrestrial Cyanobacteria.</title>
        <authorList>
            <person name="Ward R.D."/>
            <person name="Stajich J.E."/>
            <person name="Johansen J.R."/>
            <person name="Huntemann M."/>
            <person name="Clum A."/>
            <person name="Foster B."/>
            <person name="Foster B."/>
            <person name="Roux S."/>
            <person name="Palaniappan K."/>
            <person name="Varghese N."/>
            <person name="Mukherjee S."/>
            <person name="Reddy T.B.K."/>
            <person name="Daum C."/>
            <person name="Copeland A."/>
            <person name="Chen I.A."/>
            <person name="Ivanova N.N."/>
            <person name="Kyrpides N.C."/>
            <person name="Shapiro N."/>
            <person name="Eloe-Fadrosh E.A."/>
            <person name="Pietrasiak N."/>
        </authorList>
    </citation>
    <scope>NUCLEOTIDE SEQUENCE</scope>
    <source>
        <strain evidence="3">CPER-KK1</strain>
    </source>
</reference>
<name>A0A951PIY0_9CYAN</name>
<gene>
    <name evidence="3" type="ORF">KME25_10240</name>
</gene>
<protein>
    <submittedName>
        <fullName evidence="3">S-layer homology domain-containing protein</fullName>
    </submittedName>
</protein>